<keyword evidence="1" id="KW-0539">Nucleus</keyword>
<reference evidence="3" key="1">
    <citation type="journal article" date="2020" name="Stud. Mycol.">
        <title>101 Dothideomycetes genomes: a test case for predicting lifestyles and emergence of pathogens.</title>
        <authorList>
            <person name="Haridas S."/>
            <person name="Albert R."/>
            <person name="Binder M."/>
            <person name="Bloem J."/>
            <person name="Labutti K."/>
            <person name="Salamov A."/>
            <person name="Andreopoulos B."/>
            <person name="Baker S."/>
            <person name="Barry K."/>
            <person name="Bills G."/>
            <person name="Bluhm B."/>
            <person name="Cannon C."/>
            <person name="Castanera R."/>
            <person name="Culley D."/>
            <person name="Daum C."/>
            <person name="Ezra D."/>
            <person name="Gonzalez J."/>
            <person name="Henrissat B."/>
            <person name="Kuo A."/>
            <person name="Liang C."/>
            <person name="Lipzen A."/>
            <person name="Lutzoni F."/>
            <person name="Magnuson J."/>
            <person name="Mondo S."/>
            <person name="Nolan M."/>
            <person name="Ohm R."/>
            <person name="Pangilinan J."/>
            <person name="Park H.-J."/>
            <person name="Ramirez L."/>
            <person name="Alfaro M."/>
            <person name="Sun H."/>
            <person name="Tritt A."/>
            <person name="Yoshinaga Y."/>
            <person name="Zwiers L.-H."/>
            <person name="Turgeon B."/>
            <person name="Goodwin S."/>
            <person name="Spatafora J."/>
            <person name="Crous P."/>
            <person name="Grigoriev I."/>
        </authorList>
    </citation>
    <scope>NUCLEOTIDE SEQUENCE</scope>
    <source>
        <strain evidence="3">CBS 627.86</strain>
    </source>
</reference>
<dbReference type="Proteomes" id="UP000799770">
    <property type="component" value="Unassembled WGS sequence"/>
</dbReference>
<dbReference type="Pfam" id="PF00172">
    <property type="entry name" value="Zn_clus"/>
    <property type="match status" value="1"/>
</dbReference>
<feature type="domain" description="Zn(2)-C6 fungal-type" evidence="2">
    <location>
        <begin position="9"/>
        <end position="37"/>
    </location>
</feature>
<dbReference type="SMART" id="SM00066">
    <property type="entry name" value="GAL4"/>
    <property type="match status" value="1"/>
</dbReference>
<organism evidence="3 4">
    <name type="scientific">Lophiotrema nucula</name>
    <dbReference type="NCBI Taxonomy" id="690887"/>
    <lineage>
        <taxon>Eukaryota</taxon>
        <taxon>Fungi</taxon>
        <taxon>Dikarya</taxon>
        <taxon>Ascomycota</taxon>
        <taxon>Pezizomycotina</taxon>
        <taxon>Dothideomycetes</taxon>
        <taxon>Pleosporomycetidae</taxon>
        <taxon>Pleosporales</taxon>
        <taxon>Lophiotremataceae</taxon>
        <taxon>Lophiotrema</taxon>
    </lineage>
</organism>
<dbReference type="InterPro" id="IPR036864">
    <property type="entry name" value="Zn2-C6_fun-type_DNA-bd_sf"/>
</dbReference>
<evidence type="ECO:0000256" key="1">
    <source>
        <dbReference type="ARBA" id="ARBA00023242"/>
    </source>
</evidence>
<accession>A0A6A5YP21</accession>
<dbReference type="PANTHER" id="PTHR38791">
    <property type="entry name" value="ZN(II)2CYS6 TRANSCRIPTION FACTOR (EUROFUNG)-RELATED-RELATED"/>
    <property type="match status" value="1"/>
</dbReference>
<dbReference type="PANTHER" id="PTHR38791:SF5">
    <property type="entry name" value="TRANSCRIPTION FACTOR DBAG-RELATED"/>
    <property type="match status" value="1"/>
</dbReference>
<dbReference type="InterPro" id="IPR053175">
    <property type="entry name" value="DHMBA_Reg_Transcription_Factor"/>
</dbReference>
<dbReference type="GO" id="GO:0008270">
    <property type="term" value="F:zinc ion binding"/>
    <property type="evidence" value="ECO:0007669"/>
    <property type="project" value="InterPro"/>
</dbReference>
<keyword evidence="4" id="KW-1185">Reference proteome</keyword>
<dbReference type="PROSITE" id="PS00463">
    <property type="entry name" value="ZN2_CY6_FUNGAL_1"/>
    <property type="match status" value="1"/>
</dbReference>
<name>A0A6A5YP21_9PLEO</name>
<dbReference type="Gene3D" id="4.10.240.10">
    <property type="entry name" value="Zn(2)-C6 fungal-type DNA-binding domain"/>
    <property type="match status" value="1"/>
</dbReference>
<dbReference type="AlphaFoldDB" id="A0A6A5YP21"/>
<dbReference type="EMBL" id="ML977345">
    <property type="protein sequence ID" value="KAF2108886.1"/>
    <property type="molecule type" value="Genomic_DNA"/>
</dbReference>
<dbReference type="OrthoDB" id="3525185at2759"/>
<dbReference type="CDD" id="cd00067">
    <property type="entry name" value="GAL4"/>
    <property type="match status" value="1"/>
</dbReference>
<evidence type="ECO:0000313" key="3">
    <source>
        <dbReference type="EMBL" id="KAF2108886.1"/>
    </source>
</evidence>
<dbReference type="PROSITE" id="PS50048">
    <property type="entry name" value="ZN2_CY6_FUNGAL_2"/>
    <property type="match status" value="1"/>
</dbReference>
<proteinExistence type="predicted"/>
<gene>
    <name evidence="3" type="ORF">BDV96DRAFT_254873</name>
</gene>
<evidence type="ECO:0000259" key="2">
    <source>
        <dbReference type="PROSITE" id="PS50048"/>
    </source>
</evidence>
<evidence type="ECO:0000313" key="4">
    <source>
        <dbReference type="Proteomes" id="UP000799770"/>
    </source>
</evidence>
<dbReference type="SUPFAM" id="SSF57701">
    <property type="entry name" value="Zn2/Cys6 DNA-binding domain"/>
    <property type="match status" value="1"/>
</dbReference>
<dbReference type="GO" id="GO:0000981">
    <property type="term" value="F:DNA-binding transcription factor activity, RNA polymerase II-specific"/>
    <property type="evidence" value="ECO:0007669"/>
    <property type="project" value="InterPro"/>
</dbReference>
<dbReference type="InterPro" id="IPR001138">
    <property type="entry name" value="Zn2Cys6_DnaBD"/>
</dbReference>
<protein>
    <recommendedName>
        <fullName evidence="2">Zn(2)-C6 fungal-type domain-containing protein</fullName>
    </recommendedName>
</protein>
<sequence length="480" mass="53425">MVYQGPSRGCNSCRQRRKKCDGTRPSCMRCIKAGRVCGGWEHAASLHLRQYKAQNANVSAPFVSIARKCGMPKRVPHPVTGILPEDKLPSEISREASNTFALRAFFYNYCFISANPNLSRGYLSRLEPLALRLGPESELVKACEAVAFGGHGKPLNRPALVQFAEGLHQESLSSFAQNMEAGASTNRMEYKMIAMLLGLYQITMCSDEDYGNHITHAKGLAALMKISASPFALFGKDIGLFAVPAFRDSDTTLDSLLFSLEALWTRLESPQSSLDFPALAEALVALETYFSVWQKRRIPEVKATSVTTIALRYDSNEHPVGYWPGSVDTYIDLYVAGVWNVFRAARLLLGHLLMKFTSTIYDQDSNRNTTSTTYRLVEDIFASIPYHLTDNLPAFVDGMRTSEQIQPGKHLGGLLLMHPLYVVANLSSLGPEVRRYARRCLEWIGENHGLGQATLLARRSDLDREYLSSGLMLIWSGFAM</sequence>